<dbReference type="Gene3D" id="3.40.50.150">
    <property type="entry name" value="Vaccinia Virus protein VP39"/>
    <property type="match status" value="1"/>
</dbReference>
<proteinExistence type="inferred from homology"/>
<dbReference type="GO" id="GO:0032259">
    <property type="term" value="P:methylation"/>
    <property type="evidence" value="ECO:0007669"/>
    <property type="project" value="UniProtKB-KW"/>
</dbReference>
<dbReference type="PROSITE" id="PS51608">
    <property type="entry name" value="SAM_MT_UBIE"/>
    <property type="match status" value="1"/>
</dbReference>
<dbReference type="RefSeq" id="WP_145853712.1">
    <property type="nucleotide sequence ID" value="NZ_RPFW01000003.1"/>
</dbReference>
<sequence length="241" mass="26225">MTRADLEKKPAEVAAMFDALAGRYDLMNDVLSMGQVRLWRRRVQRILRAGPGDRILDLAAGTGTSSVTFAAAGADVVACDFSLGMLQAGQARQVKSDPLGTKSRGRIAFAAGDALRLPFKDGAFDAVTISFGLRNVHGTRDALAEMRRVTRPGGRLVVCEFSEIKIAPLDMLYRRYLTGVLPAIARRAARNPAAYEYLAESISDWPPQRELADVISAAGWSSVRWRDLTLGIVAVHVARNP</sequence>
<dbReference type="OrthoDB" id="9808140at2"/>
<dbReference type="GO" id="GO:0009234">
    <property type="term" value="P:menaquinone biosynthetic process"/>
    <property type="evidence" value="ECO:0007669"/>
    <property type="project" value="UniProtKB-UniRule"/>
</dbReference>
<evidence type="ECO:0000313" key="5">
    <source>
        <dbReference type="EMBL" id="TVZ03841.1"/>
    </source>
</evidence>
<comment type="function">
    <text evidence="4">Methyltransferase required for the conversion of demethylmenaquinol (DMKH2) to menaquinol (MKH2).</text>
</comment>
<dbReference type="GO" id="GO:0043770">
    <property type="term" value="F:demethylmenaquinone methyltransferase activity"/>
    <property type="evidence" value="ECO:0007669"/>
    <property type="project" value="UniProtKB-UniRule"/>
</dbReference>
<dbReference type="AlphaFoldDB" id="A0A6P2C081"/>
<dbReference type="CDD" id="cd02440">
    <property type="entry name" value="AdoMet_MTases"/>
    <property type="match status" value="1"/>
</dbReference>
<dbReference type="InterPro" id="IPR004033">
    <property type="entry name" value="UbiE/COQ5_MeTrFase"/>
</dbReference>
<feature type="binding site" evidence="4">
    <location>
        <position position="80"/>
    </location>
    <ligand>
        <name>S-adenosyl-L-methionine</name>
        <dbReference type="ChEBI" id="CHEBI:59789"/>
    </ligand>
</feature>
<dbReference type="NCBIfam" id="TIGR01934">
    <property type="entry name" value="MenG_MenH_UbiE"/>
    <property type="match status" value="1"/>
</dbReference>
<dbReference type="PANTHER" id="PTHR43591">
    <property type="entry name" value="METHYLTRANSFERASE"/>
    <property type="match status" value="1"/>
</dbReference>
<comment type="catalytic activity">
    <reaction evidence="4">
        <text>a 2-demethylmenaquinol + S-adenosyl-L-methionine = a menaquinol + S-adenosyl-L-homocysteine + H(+)</text>
        <dbReference type="Rhea" id="RHEA:42640"/>
        <dbReference type="Rhea" id="RHEA-COMP:9539"/>
        <dbReference type="Rhea" id="RHEA-COMP:9563"/>
        <dbReference type="ChEBI" id="CHEBI:15378"/>
        <dbReference type="ChEBI" id="CHEBI:18151"/>
        <dbReference type="ChEBI" id="CHEBI:55437"/>
        <dbReference type="ChEBI" id="CHEBI:57856"/>
        <dbReference type="ChEBI" id="CHEBI:59789"/>
        <dbReference type="EC" id="2.1.1.163"/>
    </reaction>
</comment>
<keyword evidence="3 4" id="KW-0949">S-adenosyl-L-methionine</keyword>
<organism evidence="5 6">
    <name type="scientific">Trebonia kvetii</name>
    <dbReference type="NCBI Taxonomy" id="2480626"/>
    <lineage>
        <taxon>Bacteria</taxon>
        <taxon>Bacillati</taxon>
        <taxon>Actinomycetota</taxon>
        <taxon>Actinomycetes</taxon>
        <taxon>Streptosporangiales</taxon>
        <taxon>Treboniaceae</taxon>
        <taxon>Trebonia</taxon>
    </lineage>
</organism>
<evidence type="ECO:0000256" key="2">
    <source>
        <dbReference type="ARBA" id="ARBA00022679"/>
    </source>
</evidence>
<dbReference type="Pfam" id="PF01209">
    <property type="entry name" value="Ubie_methyltran"/>
    <property type="match status" value="1"/>
</dbReference>
<comment type="caution">
    <text evidence="5">The sequence shown here is derived from an EMBL/GenBank/DDBJ whole genome shotgun (WGS) entry which is preliminary data.</text>
</comment>
<dbReference type="NCBIfam" id="NF001241">
    <property type="entry name" value="PRK00216.1-2"/>
    <property type="match status" value="1"/>
</dbReference>
<feature type="binding site" evidence="4">
    <location>
        <position position="130"/>
    </location>
    <ligand>
        <name>S-adenosyl-L-methionine</name>
        <dbReference type="ChEBI" id="CHEBI:59789"/>
    </ligand>
</feature>
<dbReference type="EMBL" id="RPFW01000003">
    <property type="protein sequence ID" value="TVZ03841.1"/>
    <property type="molecule type" value="Genomic_DNA"/>
</dbReference>
<dbReference type="InterPro" id="IPR023576">
    <property type="entry name" value="UbiE/COQ5_MeTrFase_CS"/>
</dbReference>
<dbReference type="PANTHER" id="PTHR43591:SF24">
    <property type="entry name" value="2-METHOXY-6-POLYPRENYL-1,4-BENZOQUINOL METHYLASE, MITOCHONDRIAL"/>
    <property type="match status" value="1"/>
</dbReference>
<protein>
    <recommendedName>
        <fullName evidence="4">Demethylmenaquinone methyltransferase</fullName>
        <ecNumber evidence="4">2.1.1.163</ecNumber>
    </recommendedName>
</protein>
<evidence type="ECO:0000256" key="4">
    <source>
        <dbReference type="HAMAP-Rule" id="MF_01813"/>
    </source>
</evidence>
<dbReference type="UniPathway" id="UPA00079">
    <property type="reaction ID" value="UER00169"/>
</dbReference>
<accession>A0A6P2C081</accession>
<feature type="binding site" evidence="4">
    <location>
        <position position="62"/>
    </location>
    <ligand>
        <name>S-adenosyl-L-methionine</name>
        <dbReference type="ChEBI" id="CHEBI:59789"/>
    </ligand>
</feature>
<comment type="similarity">
    <text evidence="4">Belongs to the class I-like SAM-binding methyltransferase superfamily. MenG/UbiE family.</text>
</comment>
<keyword evidence="1 4" id="KW-0489">Methyltransferase</keyword>
<dbReference type="HAMAP" id="MF_01813">
    <property type="entry name" value="MenG_UbiE_methyltr"/>
    <property type="match status" value="1"/>
</dbReference>
<dbReference type="EC" id="2.1.1.163" evidence="4"/>
<evidence type="ECO:0000256" key="3">
    <source>
        <dbReference type="ARBA" id="ARBA00022691"/>
    </source>
</evidence>
<dbReference type="Proteomes" id="UP000460272">
    <property type="component" value="Unassembled WGS sequence"/>
</dbReference>
<feature type="binding site" evidence="4">
    <location>
        <begin position="113"/>
        <end position="114"/>
    </location>
    <ligand>
        <name>S-adenosyl-L-methionine</name>
        <dbReference type="ChEBI" id="CHEBI:59789"/>
    </ligand>
</feature>
<keyword evidence="4" id="KW-0474">Menaquinone biosynthesis</keyword>
<name>A0A6P2C081_9ACTN</name>
<dbReference type="InterPro" id="IPR029063">
    <property type="entry name" value="SAM-dependent_MTases_sf"/>
</dbReference>
<evidence type="ECO:0000256" key="1">
    <source>
        <dbReference type="ARBA" id="ARBA00022603"/>
    </source>
</evidence>
<dbReference type="SUPFAM" id="SSF53335">
    <property type="entry name" value="S-adenosyl-L-methionine-dependent methyltransferases"/>
    <property type="match status" value="1"/>
</dbReference>
<keyword evidence="6" id="KW-1185">Reference proteome</keyword>
<reference evidence="5 6" key="1">
    <citation type="submission" date="2018-11" db="EMBL/GenBank/DDBJ databases">
        <title>Trebonia kvetii gen.nov., sp.nov., a novel acidophilic actinobacterium, and proposal of the new actinobacterial family Treboniaceae fam. nov.</title>
        <authorList>
            <person name="Rapoport D."/>
            <person name="Sagova-Mareckova M."/>
            <person name="Sedlacek I."/>
            <person name="Provaznik J."/>
            <person name="Kralova S."/>
            <person name="Pavlinic D."/>
            <person name="Benes V."/>
            <person name="Kopecky J."/>
        </authorList>
    </citation>
    <scope>NUCLEOTIDE SEQUENCE [LARGE SCALE GENOMIC DNA]</scope>
    <source>
        <strain evidence="5 6">15Tr583</strain>
    </source>
</reference>
<keyword evidence="2 4" id="KW-0808">Transferase</keyword>
<dbReference type="PROSITE" id="PS01184">
    <property type="entry name" value="UBIE_2"/>
    <property type="match status" value="1"/>
</dbReference>
<evidence type="ECO:0000313" key="6">
    <source>
        <dbReference type="Proteomes" id="UP000460272"/>
    </source>
</evidence>
<comment type="pathway">
    <text evidence="4">Quinol/quinone metabolism; menaquinone biosynthesis; menaquinol from 1,4-dihydroxy-2-naphthoate: step 2/2.</text>
</comment>
<gene>
    <name evidence="4" type="primary">menG</name>
    <name evidence="5" type="ORF">EAS64_15420</name>
</gene>